<comment type="caution">
    <text evidence="1">The sequence shown here is derived from an EMBL/GenBank/DDBJ whole genome shotgun (WGS) entry which is preliminary data.</text>
</comment>
<reference evidence="1" key="1">
    <citation type="journal article" date="2022" name="bioRxiv">
        <title>Sequencing and chromosome-scale assembly of the giantPleurodeles waltlgenome.</title>
        <authorList>
            <person name="Brown T."/>
            <person name="Elewa A."/>
            <person name="Iarovenko S."/>
            <person name="Subramanian E."/>
            <person name="Araus A.J."/>
            <person name="Petzold A."/>
            <person name="Susuki M."/>
            <person name="Suzuki K.-i.T."/>
            <person name="Hayashi T."/>
            <person name="Toyoda A."/>
            <person name="Oliveira C."/>
            <person name="Osipova E."/>
            <person name="Leigh N.D."/>
            <person name="Simon A."/>
            <person name="Yun M.H."/>
        </authorList>
    </citation>
    <scope>NUCLEOTIDE SEQUENCE</scope>
    <source>
        <strain evidence="1">20211129_DDA</strain>
        <tissue evidence="1">Liver</tissue>
    </source>
</reference>
<organism evidence="1 2">
    <name type="scientific">Pleurodeles waltl</name>
    <name type="common">Iberian ribbed newt</name>
    <dbReference type="NCBI Taxonomy" id="8319"/>
    <lineage>
        <taxon>Eukaryota</taxon>
        <taxon>Metazoa</taxon>
        <taxon>Chordata</taxon>
        <taxon>Craniata</taxon>
        <taxon>Vertebrata</taxon>
        <taxon>Euteleostomi</taxon>
        <taxon>Amphibia</taxon>
        <taxon>Batrachia</taxon>
        <taxon>Caudata</taxon>
        <taxon>Salamandroidea</taxon>
        <taxon>Salamandridae</taxon>
        <taxon>Pleurodelinae</taxon>
        <taxon>Pleurodeles</taxon>
    </lineage>
</organism>
<dbReference type="GO" id="GO:0006406">
    <property type="term" value="P:mRNA export from nucleus"/>
    <property type="evidence" value="ECO:0007669"/>
    <property type="project" value="InterPro"/>
</dbReference>
<dbReference type="GO" id="GO:0003729">
    <property type="term" value="F:mRNA binding"/>
    <property type="evidence" value="ECO:0007669"/>
    <property type="project" value="InterPro"/>
</dbReference>
<keyword evidence="2" id="KW-1185">Reference proteome</keyword>
<dbReference type="PANTHER" id="PTHR21038:SF4">
    <property type="entry name" value="UAP56-INTERACTING FACTOR"/>
    <property type="match status" value="1"/>
</dbReference>
<dbReference type="GO" id="GO:0016607">
    <property type="term" value="C:nuclear speck"/>
    <property type="evidence" value="ECO:0007669"/>
    <property type="project" value="TreeGrafter"/>
</dbReference>
<dbReference type="Proteomes" id="UP001066276">
    <property type="component" value="Chromosome 2_1"/>
</dbReference>
<dbReference type="InterPro" id="IPR009782">
    <property type="entry name" value="FYTTD1"/>
</dbReference>
<evidence type="ECO:0008006" key="3">
    <source>
        <dbReference type="Google" id="ProtNLM"/>
    </source>
</evidence>
<protein>
    <recommendedName>
        <fullName evidence="3">UAP56-interacting factor</fullName>
    </recommendedName>
</protein>
<dbReference type="PANTHER" id="PTHR21038">
    <property type="entry name" value="40-2-3 PROTEIN-RELATED"/>
    <property type="match status" value="1"/>
</dbReference>
<sequence length="266" mass="30297">MEQSDGEPADVKEIDMSLDDIIQLHKEEQNDTLPDLNTMDQQKNIKQYTFGSQENQFQPSLQGVGRLRRGFKPEYSGMKWKTTRTAATGLSPLNRQGGWSMQVVKFNNWQEKINRRRLQQKRAFRSPGIRTGLYKRTETRGPSLQPFHKIQRQSTFNLGRMFPQRALNNRVKRTKTQRRQAAAVFGSVLTVSVPNPKAGPIKAYVQKRPYAVGTKGPVQSKGVPLSFNVGSVANQTNCTLHERFSTLKTRRPFTTMTSRGRTVTLV</sequence>
<dbReference type="AlphaFoldDB" id="A0AAV7VAE4"/>
<dbReference type="EMBL" id="JANPWB010000003">
    <property type="protein sequence ID" value="KAJ1198558.1"/>
    <property type="molecule type" value="Genomic_DNA"/>
</dbReference>
<evidence type="ECO:0000313" key="2">
    <source>
        <dbReference type="Proteomes" id="UP001066276"/>
    </source>
</evidence>
<gene>
    <name evidence="1" type="ORF">NDU88_002397</name>
</gene>
<dbReference type="Pfam" id="PF07078">
    <property type="entry name" value="FYTT"/>
    <property type="match status" value="1"/>
</dbReference>
<evidence type="ECO:0000313" key="1">
    <source>
        <dbReference type="EMBL" id="KAJ1198558.1"/>
    </source>
</evidence>
<name>A0AAV7VAE4_PLEWA</name>
<accession>A0AAV7VAE4</accession>
<proteinExistence type="predicted"/>